<dbReference type="PRINTS" id="PR00455">
    <property type="entry name" value="HTHTETR"/>
</dbReference>
<dbReference type="EMBL" id="BAAAQA010000004">
    <property type="protein sequence ID" value="GAA2111666.1"/>
    <property type="molecule type" value="Genomic_DNA"/>
</dbReference>
<feature type="DNA-binding region" description="H-T-H motif" evidence="4">
    <location>
        <begin position="48"/>
        <end position="67"/>
    </location>
</feature>
<dbReference type="Gene3D" id="1.10.357.10">
    <property type="entry name" value="Tetracycline Repressor, domain 2"/>
    <property type="match status" value="1"/>
</dbReference>
<evidence type="ECO:0000256" key="4">
    <source>
        <dbReference type="PROSITE-ProRule" id="PRU00335"/>
    </source>
</evidence>
<comment type="caution">
    <text evidence="7">The sequence shown here is derived from an EMBL/GenBank/DDBJ whole genome shotgun (WGS) entry which is preliminary data.</text>
</comment>
<proteinExistence type="predicted"/>
<dbReference type="PANTHER" id="PTHR30055">
    <property type="entry name" value="HTH-TYPE TRANSCRIPTIONAL REGULATOR RUTR"/>
    <property type="match status" value="1"/>
</dbReference>
<dbReference type="Pfam" id="PF21597">
    <property type="entry name" value="TetR_C_43"/>
    <property type="match status" value="1"/>
</dbReference>
<dbReference type="InterPro" id="IPR049445">
    <property type="entry name" value="TetR_SbtR-like_C"/>
</dbReference>
<evidence type="ECO:0000313" key="8">
    <source>
        <dbReference type="Proteomes" id="UP001500166"/>
    </source>
</evidence>
<sequence length="204" mass="21796">MTSAVGGGPSSAHPSRNTRPTRTDARRNRAHILDVAEQVFASEGLEVSMDAIAKRAGVGAGTLYRHFPNRDALVAGVLEGRQPDLSAEAAAIEKESGDSGAALERWLDAVSRWMRAYEGLPEPLRTALGEQDSPLRLTCQEVIDTTGAFLEAAQGDGHAREGLTGRNLYLATLSMAWALGAPSADGSTREELNDLLRSGWRTDL</sequence>
<gene>
    <name evidence="7" type="ORF">GCM10009824_07140</name>
</gene>
<evidence type="ECO:0000256" key="5">
    <source>
        <dbReference type="SAM" id="MobiDB-lite"/>
    </source>
</evidence>
<dbReference type="InterPro" id="IPR009057">
    <property type="entry name" value="Homeodomain-like_sf"/>
</dbReference>
<evidence type="ECO:0000256" key="1">
    <source>
        <dbReference type="ARBA" id="ARBA00023015"/>
    </source>
</evidence>
<feature type="domain" description="HTH tetR-type" evidence="6">
    <location>
        <begin position="26"/>
        <end position="85"/>
    </location>
</feature>
<reference evidence="8" key="1">
    <citation type="journal article" date="2019" name="Int. J. Syst. Evol. Microbiol.">
        <title>The Global Catalogue of Microorganisms (GCM) 10K type strain sequencing project: providing services to taxonomists for standard genome sequencing and annotation.</title>
        <authorList>
            <consortium name="The Broad Institute Genomics Platform"/>
            <consortium name="The Broad Institute Genome Sequencing Center for Infectious Disease"/>
            <person name="Wu L."/>
            <person name="Ma J."/>
        </authorList>
    </citation>
    <scope>NUCLEOTIDE SEQUENCE [LARGE SCALE GENOMIC DNA]</scope>
    <source>
        <strain evidence="8">JCM 15914</strain>
    </source>
</reference>
<dbReference type="InterPro" id="IPR001647">
    <property type="entry name" value="HTH_TetR"/>
</dbReference>
<name>A0ABP5J799_9MICC</name>
<keyword evidence="8" id="KW-1185">Reference proteome</keyword>
<dbReference type="Pfam" id="PF00440">
    <property type="entry name" value="TetR_N"/>
    <property type="match status" value="1"/>
</dbReference>
<keyword evidence="2 4" id="KW-0238">DNA-binding</keyword>
<accession>A0ABP5J799</accession>
<keyword evidence="3" id="KW-0804">Transcription</keyword>
<dbReference type="PROSITE" id="PS50977">
    <property type="entry name" value="HTH_TETR_2"/>
    <property type="match status" value="1"/>
</dbReference>
<organism evidence="7 8">
    <name type="scientific">Kocuria atrinae</name>
    <dbReference type="NCBI Taxonomy" id="592377"/>
    <lineage>
        <taxon>Bacteria</taxon>
        <taxon>Bacillati</taxon>
        <taxon>Actinomycetota</taxon>
        <taxon>Actinomycetes</taxon>
        <taxon>Micrococcales</taxon>
        <taxon>Micrococcaceae</taxon>
        <taxon>Kocuria</taxon>
    </lineage>
</organism>
<dbReference type="SUPFAM" id="SSF46689">
    <property type="entry name" value="Homeodomain-like"/>
    <property type="match status" value="1"/>
</dbReference>
<dbReference type="RefSeq" id="WP_344223659.1">
    <property type="nucleotide sequence ID" value="NZ_BAAAQA010000004.1"/>
</dbReference>
<feature type="region of interest" description="Disordered" evidence="5">
    <location>
        <begin position="1"/>
        <end position="26"/>
    </location>
</feature>
<evidence type="ECO:0000256" key="2">
    <source>
        <dbReference type="ARBA" id="ARBA00023125"/>
    </source>
</evidence>
<protein>
    <submittedName>
        <fullName evidence="7">TetR/AcrR family transcriptional regulator</fullName>
    </submittedName>
</protein>
<evidence type="ECO:0000259" key="6">
    <source>
        <dbReference type="PROSITE" id="PS50977"/>
    </source>
</evidence>
<dbReference type="Proteomes" id="UP001500166">
    <property type="component" value="Unassembled WGS sequence"/>
</dbReference>
<dbReference type="PANTHER" id="PTHR30055:SF234">
    <property type="entry name" value="HTH-TYPE TRANSCRIPTIONAL REGULATOR BETI"/>
    <property type="match status" value="1"/>
</dbReference>
<evidence type="ECO:0000256" key="3">
    <source>
        <dbReference type="ARBA" id="ARBA00023163"/>
    </source>
</evidence>
<dbReference type="InterPro" id="IPR050109">
    <property type="entry name" value="HTH-type_TetR-like_transc_reg"/>
</dbReference>
<keyword evidence="1" id="KW-0805">Transcription regulation</keyword>
<evidence type="ECO:0000313" key="7">
    <source>
        <dbReference type="EMBL" id="GAA2111666.1"/>
    </source>
</evidence>